<comment type="caution">
    <text evidence="1">The sequence shown here is derived from an EMBL/GenBank/DDBJ whole genome shotgun (WGS) entry which is preliminary data.</text>
</comment>
<sequence length="281" mass="31770">MGPGVEMPDPENTINFAGRLVQEKQAPAATGIQPPLPQPAQFRPFVVRERGQRFEFNQDEPNWAMGIDTIVILSDQLPINLLHGPNQNVNLYINPDFNSTNKKDRHLRILRSDGQLMGLGHTPNYCLLTFGPNSQYRTNIFFPYLPLMDENKAYKISNTVLEVFVNTILLPALRNNIACNLSIRRGVLPAPKYTNAATVHAAIPAMRDIIDQLGPDHDCHVFREFKLMTFTYGIKTSFYKAQRQKQISNTYDITLKDVATTVNAEDYTGIFISYYCKCGGQ</sequence>
<name>A0A162MPM4_MUCCL</name>
<dbReference type="VEuPathDB" id="FungiDB:MUCCIDRAFT_81974"/>
<evidence type="ECO:0000313" key="1">
    <source>
        <dbReference type="EMBL" id="OAD04025.1"/>
    </source>
</evidence>
<gene>
    <name evidence="1" type="ORF">MUCCIDRAFT_81974</name>
</gene>
<reference evidence="1 2" key="1">
    <citation type="submission" date="2015-06" db="EMBL/GenBank/DDBJ databases">
        <title>Expansion of signal transduction pathways in fungi by whole-genome duplication.</title>
        <authorList>
            <consortium name="DOE Joint Genome Institute"/>
            <person name="Corrochano L.M."/>
            <person name="Kuo A."/>
            <person name="Marcet-Houben M."/>
            <person name="Polaino S."/>
            <person name="Salamov A."/>
            <person name="Villalobos J.M."/>
            <person name="Alvarez M.I."/>
            <person name="Avalos J."/>
            <person name="Benito E.P."/>
            <person name="Benoit I."/>
            <person name="Burger G."/>
            <person name="Camino L.P."/>
            <person name="Canovas D."/>
            <person name="Cerda-Olmedo E."/>
            <person name="Cheng J.-F."/>
            <person name="Dominguez A."/>
            <person name="Elias M."/>
            <person name="Eslava A.P."/>
            <person name="Glaser F."/>
            <person name="Grimwood J."/>
            <person name="Gutierrez G."/>
            <person name="Heitman J."/>
            <person name="Henrissat B."/>
            <person name="Iturriaga E.A."/>
            <person name="Lang B.F."/>
            <person name="Lavin J.L."/>
            <person name="Lee S."/>
            <person name="Li W."/>
            <person name="Lindquist E."/>
            <person name="Lopez-Garcia S."/>
            <person name="Luque E.M."/>
            <person name="Marcos A.T."/>
            <person name="Martin J."/>
            <person name="Mccluskey K."/>
            <person name="Medina H.R."/>
            <person name="Miralles-Duran A."/>
            <person name="Miyazaki A."/>
            <person name="Munoz-Torres E."/>
            <person name="Oguiza J.A."/>
            <person name="Ohm R."/>
            <person name="Olmedo M."/>
            <person name="Orejas M."/>
            <person name="Ortiz-Castellanos L."/>
            <person name="Pisabarro A.G."/>
            <person name="Rodriguez-Romero J."/>
            <person name="Ruiz-Herrera J."/>
            <person name="Ruiz-Vazquez R."/>
            <person name="Sanz C."/>
            <person name="Schackwitz W."/>
            <person name="Schmutz J."/>
            <person name="Shahriari M."/>
            <person name="Shelest E."/>
            <person name="Silva-Franco F."/>
            <person name="Soanes D."/>
            <person name="Syed K."/>
            <person name="Tagua V.G."/>
            <person name="Talbot N.J."/>
            <person name="Thon M."/>
            <person name="De Vries R.P."/>
            <person name="Wiebenga A."/>
            <person name="Yadav J.S."/>
            <person name="Braun E.L."/>
            <person name="Baker S."/>
            <person name="Garre V."/>
            <person name="Horwitz B."/>
            <person name="Torres-Martinez S."/>
            <person name="Idnurm A."/>
            <person name="Herrera-Estrella A."/>
            <person name="Gabaldon T."/>
            <person name="Grigoriev I.V."/>
        </authorList>
    </citation>
    <scope>NUCLEOTIDE SEQUENCE [LARGE SCALE GENOMIC DNA]</scope>
    <source>
        <strain evidence="1 2">CBS 277.49</strain>
    </source>
</reference>
<dbReference type="AlphaFoldDB" id="A0A162MPM4"/>
<protein>
    <submittedName>
        <fullName evidence="1">Uncharacterized protein</fullName>
    </submittedName>
</protein>
<dbReference type="OrthoDB" id="3238634at2759"/>
<keyword evidence="2" id="KW-1185">Reference proteome</keyword>
<proteinExistence type="predicted"/>
<dbReference type="Proteomes" id="UP000077051">
    <property type="component" value="Unassembled WGS sequence"/>
</dbReference>
<evidence type="ECO:0000313" key="2">
    <source>
        <dbReference type="Proteomes" id="UP000077051"/>
    </source>
</evidence>
<organism evidence="1 2">
    <name type="scientific">Mucor lusitanicus CBS 277.49</name>
    <dbReference type="NCBI Taxonomy" id="747725"/>
    <lineage>
        <taxon>Eukaryota</taxon>
        <taxon>Fungi</taxon>
        <taxon>Fungi incertae sedis</taxon>
        <taxon>Mucoromycota</taxon>
        <taxon>Mucoromycotina</taxon>
        <taxon>Mucoromycetes</taxon>
        <taxon>Mucorales</taxon>
        <taxon>Mucorineae</taxon>
        <taxon>Mucoraceae</taxon>
        <taxon>Mucor</taxon>
    </lineage>
</organism>
<dbReference type="EMBL" id="AMYB01000004">
    <property type="protein sequence ID" value="OAD04025.1"/>
    <property type="molecule type" value="Genomic_DNA"/>
</dbReference>
<accession>A0A162MPM4</accession>